<dbReference type="PATRIC" id="fig|362837.3.peg.521"/>
<reference evidence="1 2" key="1">
    <citation type="journal article" date="2015" name="Genome Announc.">
        <title>Complete Genome Sequence of Spiroplasma cantharicola CC-1T (DSM 21588), a Bacterium Isolated from Soldier Beetle (Cantharis carolinus).</title>
        <authorList>
            <person name="Lo W.S."/>
            <person name="Liu P.Y."/>
            <person name="Kuo C.H."/>
        </authorList>
    </citation>
    <scope>NUCLEOTIDE SEQUENCE [LARGE SCALE GENOMIC DNA]</scope>
    <source>
        <strain evidence="1 2">CC-1</strain>
    </source>
</reference>
<dbReference type="AlphaFoldDB" id="A0A0M4JIH6"/>
<gene>
    <name evidence="1" type="ORF">SCANT_v1c05100</name>
</gene>
<dbReference type="STRING" id="362837.SCANT_v1c05100"/>
<keyword evidence="2" id="KW-1185">Reference proteome</keyword>
<sequence length="227" mass="27179">MKLSEKINLKSMIFNLYKKDLLGLLSKKEFNLSEEQKNELISLGQTSECKTLFEGINNFFEKNINNEPIELSLMLTLVLQRYHYFYKTELEWRTYCNNFEKIEEKDPGEFFLTYISKFFNDQIELYNNSYQEIIEEFNIEKWNKKFSQDIKVLLKNISKSNNFQEKLYNCEQLVLFLQDTKNIYSSLEVVGLEKEKQQFLAHTNEVKIIFQSLNHLVNEILKQIIAV</sequence>
<protein>
    <submittedName>
        <fullName evidence="1">Uncharacterized protein</fullName>
    </submittedName>
</protein>
<dbReference type="EMBL" id="CP012622">
    <property type="protein sequence ID" value="ALD66416.1"/>
    <property type="molecule type" value="Genomic_DNA"/>
</dbReference>
<evidence type="ECO:0000313" key="1">
    <source>
        <dbReference type="EMBL" id="ALD66416.1"/>
    </source>
</evidence>
<dbReference type="KEGG" id="scj:SCANT_v1c05100"/>
<dbReference type="Proteomes" id="UP000063919">
    <property type="component" value="Chromosome"/>
</dbReference>
<dbReference type="OrthoDB" id="389120at2"/>
<proteinExistence type="predicted"/>
<organism evidence="1 2">
    <name type="scientific">Spiroplasma cantharicola</name>
    <dbReference type="NCBI Taxonomy" id="362837"/>
    <lineage>
        <taxon>Bacteria</taxon>
        <taxon>Bacillati</taxon>
        <taxon>Mycoplasmatota</taxon>
        <taxon>Mollicutes</taxon>
        <taxon>Entomoplasmatales</taxon>
        <taxon>Spiroplasmataceae</taxon>
        <taxon>Spiroplasma</taxon>
    </lineage>
</organism>
<name>A0A0M4JIH6_9MOLU</name>
<accession>A0A0M4JIH6</accession>
<evidence type="ECO:0000313" key="2">
    <source>
        <dbReference type="Proteomes" id="UP000063919"/>
    </source>
</evidence>